<dbReference type="RefSeq" id="WP_183734253.1">
    <property type="nucleotide sequence ID" value="NZ_JACHID010000025.1"/>
</dbReference>
<reference evidence="1 2" key="1">
    <citation type="submission" date="2020-08" db="EMBL/GenBank/DDBJ databases">
        <title>Genomic Encyclopedia of Type Strains, Phase IV (KMG-IV): sequencing the most valuable type-strain genomes for metagenomic binning, comparative biology and taxonomic classification.</title>
        <authorList>
            <person name="Goeker M."/>
        </authorList>
    </citation>
    <scope>NUCLEOTIDE SEQUENCE [LARGE SCALE GENOMIC DNA]</scope>
    <source>
        <strain evidence="1 2">DSM 22071</strain>
    </source>
</reference>
<sequence>MLREIIEPKVEEYNLRIPREYLNRKVEILVLPYDDVPCACIDGRRLLQETSGILSKGDLDPVQWQRSMRSEWGNRL</sequence>
<evidence type="ECO:0000313" key="2">
    <source>
        <dbReference type="Proteomes" id="UP000528322"/>
    </source>
</evidence>
<proteinExistence type="predicted"/>
<accession>A0A7W7Y715</accession>
<keyword evidence="2" id="KW-1185">Reference proteome</keyword>
<dbReference type="AlphaFoldDB" id="A0A7W7Y715"/>
<evidence type="ECO:0000313" key="1">
    <source>
        <dbReference type="EMBL" id="MBB5022917.1"/>
    </source>
</evidence>
<dbReference type="EMBL" id="JACHID010000025">
    <property type="protein sequence ID" value="MBB5022917.1"/>
    <property type="molecule type" value="Genomic_DNA"/>
</dbReference>
<dbReference type="Proteomes" id="UP000528322">
    <property type="component" value="Unassembled WGS sequence"/>
</dbReference>
<organism evidence="1 2">
    <name type="scientific">Desulfurispira natronophila</name>
    <dbReference type="NCBI Taxonomy" id="682562"/>
    <lineage>
        <taxon>Bacteria</taxon>
        <taxon>Pseudomonadati</taxon>
        <taxon>Chrysiogenota</taxon>
        <taxon>Chrysiogenia</taxon>
        <taxon>Chrysiogenales</taxon>
        <taxon>Chrysiogenaceae</taxon>
        <taxon>Desulfurispira</taxon>
    </lineage>
</organism>
<name>A0A7W7Y715_9BACT</name>
<protein>
    <submittedName>
        <fullName evidence="1">Uncharacterized protein</fullName>
    </submittedName>
</protein>
<gene>
    <name evidence="1" type="ORF">HNR37_002266</name>
</gene>
<comment type="caution">
    <text evidence="1">The sequence shown here is derived from an EMBL/GenBank/DDBJ whole genome shotgun (WGS) entry which is preliminary data.</text>
</comment>